<organism evidence="10 13">
    <name type="scientific">Rotaria sordida</name>
    <dbReference type="NCBI Taxonomy" id="392033"/>
    <lineage>
        <taxon>Eukaryota</taxon>
        <taxon>Metazoa</taxon>
        <taxon>Spiralia</taxon>
        <taxon>Gnathifera</taxon>
        <taxon>Rotifera</taxon>
        <taxon>Eurotatoria</taxon>
        <taxon>Bdelloidea</taxon>
        <taxon>Philodinida</taxon>
        <taxon>Philodinidae</taxon>
        <taxon>Rotaria</taxon>
    </lineage>
</organism>
<dbReference type="SUPFAM" id="SSF56300">
    <property type="entry name" value="Metallo-dependent phosphatases"/>
    <property type="match status" value="1"/>
</dbReference>
<dbReference type="EMBL" id="CAJOBE010001208">
    <property type="protein sequence ID" value="CAF3724157.1"/>
    <property type="molecule type" value="Genomic_DNA"/>
</dbReference>
<dbReference type="AlphaFoldDB" id="A0A814PFV0"/>
<dbReference type="OrthoDB" id="10252235at2759"/>
<dbReference type="EMBL" id="CAJOAX010000768">
    <property type="protein sequence ID" value="CAF3647718.1"/>
    <property type="molecule type" value="Genomic_DNA"/>
</dbReference>
<evidence type="ECO:0000259" key="8">
    <source>
        <dbReference type="Pfam" id="PF02872"/>
    </source>
</evidence>
<evidence type="ECO:0000313" key="13">
    <source>
        <dbReference type="Proteomes" id="UP000663889"/>
    </source>
</evidence>
<evidence type="ECO:0000256" key="4">
    <source>
        <dbReference type="ARBA" id="ARBA00022729"/>
    </source>
</evidence>
<keyword evidence="5" id="KW-0378">Hydrolase</keyword>
<proteinExistence type="inferred from homology"/>
<comment type="similarity">
    <text evidence="2 5">Belongs to the 5'-nucleotidase family.</text>
</comment>
<dbReference type="SUPFAM" id="SSF55816">
    <property type="entry name" value="5'-nucleotidase (syn. UDP-sugar hydrolase), C-terminal domain"/>
    <property type="match status" value="1"/>
</dbReference>
<dbReference type="PANTHER" id="PTHR11575:SF24">
    <property type="entry name" value="5'-NUCLEOTIDASE"/>
    <property type="match status" value="1"/>
</dbReference>
<evidence type="ECO:0000256" key="2">
    <source>
        <dbReference type="ARBA" id="ARBA00006654"/>
    </source>
</evidence>
<dbReference type="Proteomes" id="UP000663882">
    <property type="component" value="Unassembled WGS sequence"/>
</dbReference>
<dbReference type="GO" id="GO:0000166">
    <property type="term" value="F:nucleotide binding"/>
    <property type="evidence" value="ECO:0007669"/>
    <property type="project" value="UniProtKB-KW"/>
</dbReference>
<dbReference type="InterPro" id="IPR008334">
    <property type="entry name" value="5'-Nucleotdase_C"/>
</dbReference>
<dbReference type="PRINTS" id="PR01607">
    <property type="entry name" value="APYRASEFAMLY"/>
</dbReference>
<dbReference type="EMBL" id="CAJNOU010000859">
    <property type="protein sequence ID" value="CAF1103246.1"/>
    <property type="molecule type" value="Genomic_DNA"/>
</dbReference>
<evidence type="ECO:0000256" key="6">
    <source>
        <dbReference type="SAM" id="Phobius"/>
    </source>
</evidence>
<dbReference type="EMBL" id="CAJNOO010000876">
    <property type="protein sequence ID" value="CAF1053137.1"/>
    <property type="molecule type" value="Genomic_DNA"/>
</dbReference>
<dbReference type="Proteomes" id="UP000663889">
    <property type="component" value="Unassembled WGS sequence"/>
</dbReference>
<evidence type="ECO:0000313" key="9">
    <source>
        <dbReference type="EMBL" id="CAF1053137.1"/>
    </source>
</evidence>
<keyword evidence="6" id="KW-1133">Transmembrane helix</keyword>
<evidence type="ECO:0000313" key="12">
    <source>
        <dbReference type="EMBL" id="CAF3724157.1"/>
    </source>
</evidence>
<keyword evidence="6" id="KW-0812">Transmembrane</keyword>
<reference evidence="10" key="1">
    <citation type="submission" date="2021-02" db="EMBL/GenBank/DDBJ databases">
        <authorList>
            <person name="Nowell W R."/>
        </authorList>
    </citation>
    <scope>NUCLEOTIDE SEQUENCE</scope>
</reference>
<dbReference type="Gene3D" id="3.90.780.10">
    <property type="entry name" value="5'-Nucleotidase, C-terminal domain"/>
    <property type="match status" value="1"/>
</dbReference>
<keyword evidence="6" id="KW-0472">Membrane</keyword>
<dbReference type="InterPro" id="IPR029052">
    <property type="entry name" value="Metallo-depent_PP-like"/>
</dbReference>
<dbReference type="Pfam" id="PF00149">
    <property type="entry name" value="Metallophos"/>
    <property type="match status" value="1"/>
</dbReference>
<evidence type="ECO:0000256" key="5">
    <source>
        <dbReference type="RuleBase" id="RU362119"/>
    </source>
</evidence>
<dbReference type="EC" id="3.1.3.5" evidence="3"/>
<dbReference type="Proteomes" id="UP000663823">
    <property type="component" value="Unassembled WGS sequence"/>
</dbReference>
<dbReference type="GO" id="GO:0008253">
    <property type="term" value="F:5'-nucleotidase activity"/>
    <property type="evidence" value="ECO:0007669"/>
    <property type="project" value="UniProtKB-EC"/>
</dbReference>
<feature type="domain" description="5'-Nucleotidase C-terminal" evidence="8">
    <location>
        <begin position="389"/>
        <end position="457"/>
    </location>
</feature>
<dbReference type="InterPro" id="IPR004843">
    <property type="entry name" value="Calcineurin-like_PHP"/>
</dbReference>
<feature type="domain" description="Calcineurin-like phosphoesterase" evidence="7">
    <location>
        <begin position="75"/>
        <end position="280"/>
    </location>
</feature>
<accession>A0A814PFV0</accession>
<dbReference type="GO" id="GO:0009166">
    <property type="term" value="P:nucleotide catabolic process"/>
    <property type="evidence" value="ECO:0007669"/>
    <property type="project" value="InterPro"/>
</dbReference>
<keyword evidence="5" id="KW-0547">Nucleotide-binding</keyword>
<comment type="caution">
    <text evidence="10">The sequence shown here is derived from an EMBL/GenBank/DDBJ whole genome shotgun (WGS) entry which is preliminary data.</text>
</comment>
<dbReference type="Gene3D" id="3.60.21.10">
    <property type="match status" value="1"/>
</dbReference>
<comment type="catalytic activity">
    <reaction evidence="1">
        <text>a ribonucleoside 5'-phosphate + H2O = a ribonucleoside + phosphate</text>
        <dbReference type="Rhea" id="RHEA:12484"/>
        <dbReference type="ChEBI" id="CHEBI:15377"/>
        <dbReference type="ChEBI" id="CHEBI:18254"/>
        <dbReference type="ChEBI" id="CHEBI:43474"/>
        <dbReference type="ChEBI" id="CHEBI:58043"/>
        <dbReference type="EC" id="3.1.3.5"/>
    </reaction>
</comment>
<name>A0A814PFV0_9BILA</name>
<evidence type="ECO:0000313" key="11">
    <source>
        <dbReference type="EMBL" id="CAF3647718.1"/>
    </source>
</evidence>
<dbReference type="GO" id="GO:0008768">
    <property type="term" value="F:UDP-sugar diphosphatase activity"/>
    <property type="evidence" value="ECO:0007669"/>
    <property type="project" value="TreeGrafter"/>
</dbReference>
<evidence type="ECO:0000256" key="1">
    <source>
        <dbReference type="ARBA" id="ARBA00000815"/>
    </source>
</evidence>
<evidence type="ECO:0000256" key="3">
    <source>
        <dbReference type="ARBA" id="ARBA00012643"/>
    </source>
</evidence>
<protein>
    <recommendedName>
        <fullName evidence="3">5'-nucleotidase</fullName>
        <ecNumber evidence="3">3.1.3.5</ecNumber>
    </recommendedName>
</protein>
<keyword evidence="4" id="KW-0732">Signal</keyword>
<feature type="transmembrane region" description="Helical" evidence="6">
    <location>
        <begin position="12"/>
        <end position="40"/>
    </location>
</feature>
<evidence type="ECO:0000313" key="10">
    <source>
        <dbReference type="EMBL" id="CAF1103246.1"/>
    </source>
</evidence>
<dbReference type="InterPro" id="IPR006179">
    <property type="entry name" value="5_nucleotidase/apyrase"/>
</dbReference>
<dbReference type="PANTHER" id="PTHR11575">
    <property type="entry name" value="5'-NUCLEOTIDASE-RELATED"/>
    <property type="match status" value="1"/>
</dbReference>
<sequence>MAPININRFKTLFLPHGLIYTILALIIVCLTVLTIVYASLWHNTKSSSYTFAIANGIIGYPIRLPNDGRYVQWNFLQMNDVYELLPQDKGRKGGLARVAYIRQLLKEENPYTYTILAGDLLSPSALSLSRINGTTLNGKQMIATMNTLGLDFITFGNHEFDLSEIDLLTRMNESKFIWISTNIFRQDNNQTFGSSISHKIITIDTVRILFIGLTLDGTGSYIRIINQSSLVNYVQTFLKLFSNKTYDVLVAITHLDIAIDIELALNIPQIDLIIGGHEHENYYYLRGKKYTPICKADPNAFTVYIHRCAYNLDTKRFRIYSNLAQVTSEVPEEENTAIVANYWFNLGIQGFQALGYEPNAIVSCLPNDIELDGRFQSVLNFTTLLTASICESLLQLTITNRTIIGIINGGTVRIDDILRETITQYDILRALPYGNIVVALSVPGQLLAQVLATGISLKGNGMFIAYTRIETLDDGKTWLFNGTDISKSGLYYNIATTIYVRDNTQLNNSNVTTLYNTNVTQTRSLMEYLKVKYPPC</sequence>
<evidence type="ECO:0000259" key="7">
    <source>
        <dbReference type="Pfam" id="PF00149"/>
    </source>
</evidence>
<dbReference type="InterPro" id="IPR036907">
    <property type="entry name" value="5'-Nucleotdase_C_sf"/>
</dbReference>
<dbReference type="Proteomes" id="UP000663874">
    <property type="component" value="Unassembled WGS sequence"/>
</dbReference>
<gene>
    <name evidence="12" type="ORF">FNK824_LOCUS10663</name>
    <name evidence="11" type="ORF">OTI717_LOCUS9192</name>
    <name evidence="9" type="ORF">RFH988_LOCUS16841</name>
    <name evidence="10" type="ORF">SEV965_LOCUS15985</name>
</gene>
<dbReference type="Pfam" id="PF02872">
    <property type="entry name" value="5_nucleotid_C"/>
    <property type="match status" value="1"/>
</dbReference>